<dbReference type="EMBL" id="AJ965256">
    <property type="protein sequence ID" value="CAI82874.1"/>
    <property type="molecule type" value="Genomic_DNA"/>
</dbReference>
<dbReference type="AlphaFoldDB" id="A0A916NZ67"/>
<dbReference type="Proteomes" id="UP000000433">
    <property type="component" value="Chromosome"/>
</dbReference>
<reference evidence="1 2" key="1">
    <citation type="journal article" date="2005" name="Nat. Biotechnol.">
        <title>Genome sequence of the chlorinated compound-respiring bacterium Dehalococcoides species strain CBDB1.</title>
        <authorList>
            <person name="Kube M."/>
            <person name="Beck A."/>
            <person name="Zinder S.H."/>
            <person name="Kuhl H."/>
            <person name="Reinhardt R."/>
            <person name="Adrian L."/>
        </authorList>
    </citation>
    <scope>NUCLEOTIDE SEQUENCE [LARGE SCALE GENOMIC DNA]</scope>
    <source>
        <strain evidence="1 2">CBDB1</strain>
    </source>
</reference>
<evidence type="ECO:0000313" key="1">
    <source>
        <dbReference type="EMBL" id="CAI82874.1"/>
    </source>
</evidence>
<evidence type="ECO:0000313" key="2">
    <source>
        <dbReference type="Proteomes" id="UP000000433"/>
    </source>
</evidence>
<dbReference type="KEGG" id="deh:cbdbA713"/>
<name>A0A916NZ67_DEHMC</name>
<proteinExistence type="predicted"/>
<sequence length="39" mass="4285">MFPLVLEYKTFLMNIQHAIPLDILPTGLLGLVASEAESV</sequence>
<accession>A0A916NZ67</accession>
<organism evidence="1 2">
    <name type="scientific">Dehalococcoides mccartyi (strain CBDB1)</name>
    <dbReference type="NCBI Taxonomy" id="255470"/>
    <lineage>
        <taxon>Bacteria</taxon>
        <taxon>Bacillati</taxon>
        <taxon>Chloroflexota</taxon>
        <taxon>Dehalococcoidia</taxon>
        <taxon>Dehalococcoidales</taxon>
        <taxon>Dehalococcoidaceae</taxon>
        <taxon>Dehalococcoides</taxon>
    </lineage>
</organism>
<protein>
    <submittedName>
        <fullName evidence="1">Uncharacterized protein</fullName>
    </submittedName>
</protein>
<keyword evidence="2" id="KW-1185">Reference proteome</keyword>
<gene>
    <name evidence="1" type="ordered locus">cbdbA713</name>
</gene>